<feature type="compositionally biased region" description="Low complexity" evidence="7">
    <location>
        <begin position="60"/>
        <end position="78"/>
    </location>
</feature>
<dbReference type="Gene3D" id="3.30.50.10">
    <property type="entry name" value="Erythroid Transcription Factor GATA-1, subunit A"/>
    <property type="match status" value="1"/>
</dbReference>
<feature type="compositionally biased region" description="Basic and acidic residues" evidence="7">
    <location>
        <begin position="359"/>
        <end position="378"/>
    </location>
</feature>
<name>A0A165NW19_9APHY</name>
<dbReference type="CDD" id="cd00202">
    <property type="entry name" value="ZnF_GATA"/>
    <property type="match status" value="1"/>
</dbReference>
<evidence type="ECO:0000256" key="6">
    <source>
        <dbReference type="PROSITE-ProRule" id="PRU00094"/>
    </source>
</evidence>
<sequence>MASTYQGSYPHPPPPNGRDDVRLPSIKDLNFPQHRAQEGSTAQNSGAQTEHARSGRHDGSSWSRSSVSSSAPASQHPQSMPPPHESPKTQYPSAKADTPYATSSQQVPPPPTVPSGGGPPPSRGDPLPQNSSKRPRSESGVGASASPGRSHTNAYPPPHPSYASQGPPPSYASAPPVPVPGSHEPVHQATPYPPPPGYAYPPPVAHMPPRQYAVPPPVAPQHPGSSYPPPVPPEHWPPHAPPPPPHQYPGFARPAVVAAPVDLRSAALSPGEAEKFNIRQNSLTEIYRHCSILHQFSHHWAQLQTTHPHAQPSPQEVADMTWRANTVMRLLEDVRRLSLPEGSVPRDNAPAAAAPPAVPEDHTRPPKRPWEDMAREENGTPAPSNSYPDAQAQFEVSDRATAEKDMEIIRSKRATSTSASAPGQPKSKYRKRSRATPPGKCHSCNIRETPEWRRGPDGARTLCNACGLHYAKLMRKRDKGADGKAAPIDLQTLRASTQSARGGDADHSHSQSSGSHHQQSPAVIHASYEQQKSAPPQQPVHGSHHPAHAPPHPHAGHPSPHPHSYQLMPVPGPPPSHAQMMPPPPPPQQAHADGGAVPPPPWMTASSSSSRAGYATEHQSYLRTSHPPSHARASPQ</sequence>
<dbReference type="AlphaFoldDB" id="A0A165NW19"/>
<evidence type="ECO:0000256" key="3">
    <source>
        <dbReference type="ARBA" id="ARBA00022833"/>
    </source>
</evidence>
<protein>
    <recommendedName>
        <fullName evidence="8">GATA-type domain-containing protein</fullName>
    </recommendedName>
</protein>
<evidence type="ECO:0000313" key="9">
    <source>
        <dbReference type="EMBL" id="KZT67449.1"/>
    </source>
</evidence>
<feature type="compositionally biased region" description="Pro residues" evidence="7">
    <location>
        <begin position="214"/>
        <end position="242"/>
    </location>
</feature>
<feature type="domain" description="GATA-type" evidence="8">
    <location>
        <begin position="435"/>
        <end position="470"/>
    </location>
</feature>
<dbReference type="PROSITE" id="PS50114">
    <property type="entry name" value="GATA_ZN_FINGER_2"/>
    <property type="match status" value="1"/>
</dbReference>
<feature type="compositionally biased region" description="Pro residues" evidence="7">
    <location>
        <begin position="155"/>
        <end position="179"/>
    </location>
</feature>
<accession>A0A165NW19</accession>
<evidence type="ECO:0000313" key="10">
    <source>
        <dbReference type="Proteomes" id="UP000076727"/>
    </source>
</evidence>
<dbReference type="GO" id="GO:0008270">
    <property type="term" value="F:zinc ion binding"/>
    <property type="evidence" value="ECO:0007669"/>
    <property type="project" value="UniProtKB-KW"/>
</dbReference>
<dbReference type="PROSITE" id="PS00344">
    <property type="entry name" value="GATA_ZN_FINGER_1"/>
    <property type="match status" value="1"/>
</dbReference>
<dbReference type="PANTHER" id="PTHR47172:SF24">
    <property type="entry name" value="GATA ZINC FINGER DOMAIN-CONTAINING PROTEIN 14-RELATED"/>
    <property type="match status" value="1"/>
</dbReference>
<feature type="compositionally biased region" description="Polar residues" evidence="7">
    <location>
        <begin position="604"/>
        <end position="627"/>
    </location>
</feature>
<feature type="compositionally biased region" description="Pro residues" evidence="7">
    <location>
        <begin position="570"/>
        <end position="588"/>
    </location>
</feature>
<dbReference type="Pfam" id="PF00320">
    <property type="entry name" value="GATA"/>
    <property type="match status" value="1"/>
</dbReference>
<feature type="region of interest" description="Disordered" evidence="7">
    <location>
        <begin position="341"/>
        <end position="389"/>
    </location>
</feature>
<evidence type="ECO:0000256" key="2">
    <source>
        <dbReference type="ARBA" id="ARBA00022771"/>
    </source>
</evidence>
<dbReference type="SMART" id="SM00401">
    <property type="entry name" value="ZnF_GATA"/>
    <property type="match status" value="1"/>
</dbReference>
<feature type="region of interest" description="Disordered" evidence="7">
    <location>
        <begin position="1"/>
        <end position="194"/>
    </location>
</feature>
<keyword evidence="3" id="KW-0862">Zinc</keyword>
<feature type="compositionally biased region" description="Basic and acidic residues" evidence="7">
    <location>
        <begin position="448"/>
        <end position="457"/>
    </location>
</feature>
<evidence type="ECO:0000256" key="7">
    <source>
        <dbReference type="SAM" id="MobiDB-lite"/>
    </source>
</evidence>
<keyword evidence="5" id="KW-0804">Transcription</keyword>
<dbReference type="GO" id="GO:0043565">
    <property type="term" value="F:sequence-specific DNA binding"/>
    <property type="evidence" value="ECO:0007669"/>
    <property type="project" value="InterPro"/>
</dbReference>
<feature type="region of interest" description="Disordered" evidence="7">
    <location>
        <begin position="409"/>
        <end position="457"/>
    </location>
</feature>
<keyword evidence="1" id="KW-0479">Metal-binding</keyword>
<feature type="region of interest" description="Disordered" evidence="7">
    <location>
        <begin position="496"/>
        <end position="636"/>
    </location>
</feature>
<evidence type="ECO:0000259" key="8">
    <source>
        <dbReference type="PROSITE" id="PS50114"/>
    </source>
</evidence>
<dbReference type="EMBL" id="KV429076">
    <property type="protein sequence ID" value="KZT67449.1"/>
    <property type="molecule type" value="Genomic_DNA"/>
</dbReference>
<feature type="compositionally biased region" description="Basic and acidic residues" evidence="7">
    <location>
        <begin position="50"/>
        <end position="59"/>
    </location>
</feature>
<dbReference type="SUPFAM" id="SSF57716">
    <property type="entry name" value="Glucocorticoid receptor-like (DNA-binding domain)"/>
    <property type="match status" value="1"/>
</dbReference>
<organism evidence="9 10">
    <name type="scientific">Daedalea quercina L-15889</name>
    <dbReference type="NCBI Taxonomy" id="1314783"/>
    <lineage>
        <taxon>Eukaryota</taxon>
        <taxon>Fungi</taxon>
        <taxon>Dikarya</taxon>
        <taxon>Basidiomycota</taxon>
        <taxon>Agaricomycotina</taxon>
        <taxon>Agaricomycetes</taxon>
        <taxon>Polyporales</taxon>
        <taxon>Fomitopsis</taxon>
    </lineage>
</organism>
<dbReference type="InterPro" id="IPR013088">
    <property type="entry name" value="Znf_NHR/GATA"/>
</dbReference>
<feature type="compositionally biased region" description="Pro residues" evidence="7">
    <location>
        <begin position="107"/>
        <end position="123"/>
    </location>
</feature>
<gene>
    <name evidence="9" type="ORF">DAEQUDRAFT_392400</name>
</gene>
<evidence type="ECO:0000256" key="5">
    <source>
        <dbReference type="ARBA" id="ARBA00023163"/>
    </source>
</evidence>
<dbReference type="GO" id="GO:0006355">
    <property type="term" value="P:regulation of DNA-templated transcription"/>
    <property type="evidence" value="ECO:0007669"/>
    <property type="project" value="InterPro"/>
</dbReference>
<reference evidence="9 10" key="1">
    <citation type="journal article" date="2016" name="Mol. Biol. Evol.">
        <title>Comparative Genomics of Early-Diverging Mushroom-Forming Fungi Provides Insights into the Origins of Lignocellulose Decay Capabilities.</title>
        <authorList>
            <person name="Nagy L.G."/>
            <person name="Riley R."/>
            <person name="Tritt A."/>
            <person name="Adam C."/>
            <person name="Daum C."/>
            <person name="Floudas D."/>
            <person name="Sun H."/>
            <person name="Yadav J.S."/>
            <person name="Pangilinan J."/>
            <person name="Larsson K.H."/>
            <person name="Matsuura K."/>
            <person name="Barry K."/>
            <person name="Labutti K."/>
            <person name="Kuo R."/>
            <person name="Ohm R.A."/>
            <person name="Bhattacharya S.S."/>
            <person name="Shirouzu T."/>
            <person name="Yoshinaga Y."/>
            <person name="Martin F.M."/>
            <person name="Grigoriev I.V."/>
            <person name="Hibbett D.S."/>
        </authorList>
    </citation>
    <scope>NUCLEOTIDE SEQUENCE [LARGE SCALE GENOMIC DNA]</scope>
    <source>
        <strain evidence="9 10">L-15889</strain>
    </source>
</reference>
<keyword evidence="4" id="KW-0805">Transcription regulation</keyword>
<feature type="compositionally biased region" description="Polar residues" evidence="7">
    <location>
        <begin position="38"/>
        <end position="48"/>
    </location>
</feature>
<proteinExistence type="predicted"/>
<keyword evidence="2 6" id="KW-0863">Zinc-finger</keyword>
<evidence type="ECO:0000256" key="1">
    <source>
        <dbReference type="ARBA" id="ARBA00022723"/>
    </source>
</evidence>
<keyword evidence="10" id="KW-1185">Reference proteome</keyword>
<feature type="region of interest" description="Disordered" evidence="7">
    <location>
        <begin position="211"/>
        <end position="242"/>
    </location>
</feature>
<feature type="compositionally biased region" description="Low complexity" evidence="7">
    <location>
        <begin position="510"/>
        <end position="520"/>
    </location>
</feature>
<dbReference type="STRING" id="1314783.A0A165NW19"/>
<evidence type="ECO:0000256" key="4">
    <source>
        <dbReference type="ARBA" id="ARBA00023015"/>
    </source>
</evidence>
<dbReference type="OrthoDB" id="2162994at2759"/>
<dbReference type="InterPro" id="IPR000679">
    <property type="entry name" value="Znf_GATA"/>
</dbReference>
<dbReference type="Proteomes" id="UP000076727">
    <property type="component" value="Unassembled WGS sequence"/>
</dbReference>
<dbReference type="PANTHER" id="PTHR47172">
    <property type="entry name" value="OS01G0976800 PROTEIN"/>
    <property type="match status" value="1"/>
</dbReference>